<dbReference type="Proteomes" id="UP001500751">
    <property type="component" value="Unassembled WGS sequence"/>
</dbReference>
<keyword evidence="1" id="KW-0812">Transmembrane</keyword>
<keyword evidence="3" id="KW-1185">Reference proteome</keyword>
<name>A0ABP5H6N4_9ACTN</name>
<dbReference type="RefSeq" id="WP_344671917.1">
    <property type="nucleotide sequence ID" value="NZ_BAAAQN010000097.1"/>
</dbReference>
<reference evidence="3" key="1">
    <citation type="journal article" date="2019" name="Int. J. Syst. Evol. Microbiol.">
        <title>The Global Catalogue of Microorganisms (GCM) 10K type strain sequencing project: providing services to taxonomists for standard genome sequencing and annotation.</title>
        <authorList>
            <consortium name="The Broad Institute Genomics Platform"/>
            <consortium name="The Broad Institute Genome Sequencing Center for Infectious Disease"/>
            <person name="Wu L."/>
            <person name="Ma J."/>
        </authorList>
    </citation>
    <scope>NUCLEOTIDE SEQUENCE [LARGE SCALE GENOMIC DNA]</scope>
    <source>
        <strain evidence="3">JCM 16014</strain>
    </source>
</reference>
<sequence>MEQKAHDVFTRLAAGEEPPLGFTADDVVDRGRRQARARRAATVAGAAAGMLAVGAGVLPLWAFKSDGRPAPPAPPGATVIVPTKPTALRTSSSEDAAPDPGCVADLGRLDPSEGHFEGPEKTAALQTCRVLKRVDAVLDPDGKHLSNASPGFHQPSPIDIINGFSSSGGMTTFDGVESQIAWTADGHYPFKNDNKPDMSGPYVQVWITIQAAGGSDPYPSAPDHQINGQSGSTRSWGPTAVYTLTDGSKLTLTREQDRVGAAALATHSYPSGNRLLLYVNTAQDAGTGSLPFTDDQLVAAVDVPGIEDVQLPIDSGRLPASAPPSPR</sequence>
<evidence type="ECO:0000313" key="2">
    <source>
        <dbReference type="EMBL" id="GAA2064588.1"/>
    </source>
</evidence>
<feature type="transmembrane region" description="Helical" evidence="1">
    <location>
        <begin position="40"/>
        <end position="63"/>
    </location>
</feature>
<evidence type="ECO:0000256" key="1">
    <source>
        <dbReference type="SAM" id="Phobius"/>
    </source>
</evidence>
<comment type="caution">
    <text evidence="2">The sequence shown here is derived from an EMBL/GenBank/DDBJ whole genome shotgun (WGS) entry which is preliminary data.</text>
</comment>
<protein>
    <submittedName>
        <fullName evidence="2">Uncharacterized protein</fullName>
    </submittedName>
</protein>
<evidence type="ECO:0000313" key="3">
    <source>
        <dbReference type="Proteomes" id="UP001500751"/>
    </source>
</evidence>
<gene>
    <name evidence="2" type="ORF">GCM10009839_90130</name>
</gene>
<keyword evidence="1" id="KW-1133">Transmembrane helix</keyword>
<proteinExistence type="predicted"/>
<organism evidence="2 3">
    <name type="scientific">Catenulispora yoronensis</name>
    <dbReference type="NCBI Taxonomy" id="450799"/>
    <lineage>
        <taxon>Bacteria</taxon>
        <taxon>Bacillati</taxon>
        <taxon>Actinomycetota</taxon>
        <taxon>Actinomycetes</taxon>
        <taxon>Catenulisporales</taxon>
        <taxon>Catenulisporaceae</taxon>
        <taxon>Catenulispora</taxon>
    </lineage>
</organism>
<keyword evidence="1" id="KW-0472">Membrane</keyword>
<dbReference type="EMBL" id="BAAAQN010000097">
    <property type="protein sequence ID" value="GAA2064588.1"/>
    <property type="molecule type" value="Genomic_DNA"/>
</dbReference>
<accession>A0ABP5H6N4</accession>